<dbReference type="AlphaFoldDB" id="A0A5J5C8I9"/>
<keyword evidence="3 6" id="KW-0732">Signal</keyword>
<dbReference type="PANTHER" id="PTHR11010">
    <property type="entry name" value="PROTEASE S28 PRO-X CARBOXYPEPTIDASE-RELATED"/>
    <property type="match status" value="1"/>
</dbReference>
<accession>A0A5J5C8I9</accession>
<dbReference type="OrthoDB" id="2130629at2759"/>
<evidence type="ECO:0000256" key="4">
    <source>
        <dbReference type="ARBA" id="ARBA00022801"/>
    </source>
</evidence>
<comment type="similarity">
    <text evidence="1">Belongs to the peptidase S28 family.</text>
</comment>
<reference evidence="7 8" key="1">
    <citation type="submission" date="2019-09" db="EMBL/GenBank/DDBJ databases">
        <title>A chromosome-level genome assembly of the Chinese tupelo Nyssa sinensis.</title>
        <authorList>
            <person name="Yang X."/>
            <person name="Kang M."/>
            <person name="Yang Y."/>
            <person name="Xiong H."/>
            <person name="Wang M."/>
            <person name="Zhang Z."/>
            <person name="Wang Z."/>
            <person name="Wu H."/>
            <person name="Ma T."/>
            <person name="Liu J."/>
            <person name="Xi Z."/>
        </authorList>
    </citation>
    <scope>NUCLEOTIDE SEQUENCE [LARGE SCALE GENOMIC DNA]</scope>
    <source>
        <strain evidence="7">J267</strain>
        <tissue evidence="7">Leaf</tissue>
    </source>
</reference>
<evidence type="ECO:0000256" key="5">
    <source>
        <dbReference type="ARBA" id="ARBA00023180"/>
    </source>
</evidence>
<dbReference type="InterPro" id="IPR029058">
    <property type="entry name" value="AB_hydrolase_fold"/>
</dbReference>
<evidence type="ECO:0000256" key="1">
    <source>
        <dbReference type="ARBA" id="ARBA00011079"/>
    </source>
</evidence>
<dbReference type="SUPFAM" id="SSF53474">
    <property type="entry name" value="alpha/beta-Hydrolases"/>
    <property type="match status" value="1"/>
</dbReference>
<evidence type="ECO:0008006" key="9">
    <source>
        <dbReference type="Google" id="ProtNLM"/>
    </source>
</evidence>
<feature type="signal peptide" evidence="6">
    <location>
        <begin position="1"/>
        <end position="20"/>
    </location>
</feature>
<protein>
    <recommendedName>
        <fullName evidence="9">Lysosomal Pro-X carboxypeptidase</fullName>
    </recommendedName>
</protein>
<dbReference type="Gene3D" id="1.20.120.980">
    <property type="entry name" value="Serine carboxypeptidase S28, SKS domain"/>
    <property type="match status" value="1"/>
</dbReference>
<keyword evidence="2" id="KW-0645">Protease</keyword>
<dbReference type="GO" id="GO:0070008">
    <property type="term" value="F:serine-type exopeptidase activity"/>
    <property type="evidence" value="ECO:0007669"/>
    <property type="project" value="InterPro"/>
</dbReference>
<evidence type="ECO:0000313" key="8">
    <source>
        <dbReference type="Proteomes" id="UP000325577"/>
    </source>
</evidence>
<evidence type="ECO:0000256" key="2">
    <source>
        <dbReference type="ARBA" id="ARBA00022670"/>
    </source>
</evidence>
<dbReference type="PANTHER" id="PTHR11010:SF78">
    <property type="entry name" value="LYSOSOMAL PRO-X CARBOXYPEPTIDASE"/>
    <property type="match status" value="1"/>
</dbReference>
<keyword evidence="5" id="KW-0325">Glycoprotein</keyword>
<name>A0A5J5C8I9_9ASTE</name>
<dbReference type="Proteomes" id="UP000325577">
    <property type="component" value="Linkage Group LG0"/>
</dbReference>
<evidence type="ECO:0000256" key="6">
    <source>
        <dbReference type="SAM" id="SignalP"/>
    </source>
</evidence>
<sequence length="360" mass="40315">MAHQLSFQLLLPLLLLLTETCVVDMATGSSWTARLGMNRRSLMSHEDDTLLPPEFVTYFYTQTLDHFNYKPESYTTFQQRYIMNSKYWGGANTSSPIFVYTGQESDITQVVSFAGFVVELASRFNGLLIYIEHRYYGDSMPFGSENEAFQNATTLGFFSSTQALADYAQLIIDLKRNLSAENCPIIALGGSYGGMLASWFRLKYPHIAFGALASSAPILYFDDITPQNGYHVIVSNDFRDTSESCYDTIKQSWSEIDKVAAESNGLLKLSQIFTTCQPFNYSREVRDNIEIRYIAAAQFDNPPDNPVSKVCNAIDGAPPGTDILGRVVAGFNASFGDVPCHHVHDFEPSNKDGWTWQVNI</sequence>
<organism evidence="7 8">
    <name type="scientific">Nyssa sinensis</name>
    <dbReference type="NCBI Taxonomy" id="561372"/>
    <lineage>
        <taxon>Eukaryota</taxon>
        <taxon>Viridiplantae</taxon>
        <taxon>Streptophyta</taxon>
        <taxon>Embryophyta</taxon>
        <taxon>Tracheophyta</taxon>
        <taxon>Spermatophyta</taxon>
        <taxon>Magnoliopsida</taxon>
        <taxon>eudicotyledons</taxon>
        <taxon>Gunneridae</taxon>
        <taxon>Pentapetalae</taxon>
        <taxon>asterids</taxon>
        <taxon>Cornales</taxon>
        <taxon>Nyssaceae</taxon>
        <taxon>Nyssa</taxon>
    </lineage>
</organism>
<dbReference type="Pfam" id="PF05577">
    <property type="entry name" value="Peptidase_S28"/>
    <property type="match status" value="1"/>
</dbReference>
<evidence type="ECO:0000313" key="7">
    <source>
        <dbReference type="EMBL" id="KAA8550287.1"/>
    </source>
</evidence>
<dbReference type="GO" id="GO:0008239">
    <property type="term" value="F:dipeptidyl-peptidase activity"/>
    <property type="evidence" value="ECO:0007669"/>
    <property type="project" value="TreeGrafter"/>
</dbReference>
<dbReference type="InterPro" id="IPR042269">
    <property type="entry name" value="Ser_carbopepase_S28_SKS"/>
</dbReference>
<evidence type="ECO:0000256" key="3">
    <source>
        <dbReference type="ARBA" id="ARBA00022729"/>
    </source>
</evidence>
<dbReference type="InterPro" id="IPR008758">
    <property type="entry name" value="Peptidase_S28"/>
</dbReference>
<dbReference type="Gene3D" id="3.40.50.1820">
    <property type="entry name" value="alpha/beta hydrolase"/>
    <property type="match status" value="1"/>
</dbReference>
<keyword evidence="8" id="KW-1185">Reference proteome</keyword>
<gene>
    <name evidence="7" type="ORF">F0562_001971</name>
</gene>
<dbReference type="GO" id="GO:0006508">
    <property type="term" value="P:proteolysis"/>
    <property type="evidence" value="ECO:0007669"/>
    <property type="project" value="UniProtKB-KW"/>
</dbReference>
<dbReference type="EMBL" id="CM018031">
    <property type="protein sequence ID" value="KAA8550287.1"/>
    <property type="molecule type" value="Genomic_DNA"/>
</dbReference>
<proteinExistence type="inferred from homology"/>
<feature type="chain" id="PRO_5023864593" description="Lysosomal Pro-X carboxypeptidase" evidence="6">
    <location>
        <begin position="21"/>
        <end position="360"/>
    </location>
</feature>
<keyword evidence="4" id="KW-0378">Hydrolase</keyword>